<gene>
    <name evidence="1" type="ORF">SVIM_LOCUS46976</name>
</gene>
<sequence>MEPSSRGPDSKILPHSSGRFQISLSLTDNHSSSVLFERSELPNAFRAKGRPSHLLTIAFPILSRCTYSSLLLAPNACRSNRSQESSSDNLPIW</sequence>
<proteinExistence type="predicted"/>
<dbReference type="AlphaFoldDB" id="A0A6N2K908"/>
<evidence type="ECO:0000313" key="1">
    <source>
        <dbReference type="EMBL" id="VFU24511.1"/>
    </source>
</evidence>
<dbReference type="EMBL" id="CAADRP010000180">
    <property type="protein sequence ID" value="VFU24511.1"/>
    <property type="molecule type" value="Genomic_DNA"/>
</dbReference>
<reference evidence="1" key="1">
    <citation type="submission" date="2019-03" db="EMBL/GenBank/DDBJ databases">
        <authorList>
            <person name="Mank J."/>
            <person name="Almeida P."/>
        </authorList>
    </citation>
    <scope>NUCLEOTIDE SEQUENCE</scope>
    <source>
        <strain evidence="1">78183</strain>
    </source>
</reference>
<name>A0A6N2K908_SALVM</name>
<organism evidence="1">
    <name type="scientific">Salix viminalis</name>
    <name type="common">Common osier</name>
    <name type="synonym">Basket willow</name>
    <dbReference type="NCBI Taxonomy" id="40686"/>
    <lineage>
        <taxon>Eukaryota</taxon>
        <taxon>Viridiplantae</taxon>
        <taxon>Streptophyta</taxon>
        <taxon>Embryophyta</taxon>
        <taxon>Tracheophyta</taxon>
        <taxon>Spermatophyta</taxon>
        <taxon>Magnoliopsida</taxon>
        <taxon>eudicotyledons</taxon>
        <taxon>Gunneridae</taxon>
        <taxon>Pentapetalae</taxon>
        <taxon>rosids</taxon>
        <taxon>fabids</taxon>
        <taxon>Malpighiales</taxon>
        <taxon>Salicaceae</taxon>
        <taxon>Saliceae</taxon>
        <taxon>Salix</taxon>
    </lineage>
</organism>
<accession>A0A6N2K908</accession>
<protein>
    <submittedName>
        <fullName evidence="1">Uncharacterized protein</fullName>
    </submittedName>
</protein>